<feature type="repeat" description="PPR" evidence="2">
    <location>
        <begin position="180"/>
        <end position="210"/>
    </location>
</feature>
<evidence type="ECO:0000256" key="2">
    <source>
        <dbReference type="PROSITE-ProRule" id="PRU00708"/>
    </source>
</evidence>
<feature type="repeat" description="PPR" evidence="2">
    <location>
        <begin position="211"/>
        <end position="245"/>
    </location>
</feature>
<dbReference type="FunFam" id="1.25.40.10:FF:000679">
    <property type="entry name" value="Pentatricopeptide repeat-containing protein At5g03800"/>
    <property type="match status" value="1"/>
</dbReference>
<dbReference type="InterPro" id="IPR046960">
    <property type="entry name" value="PPR_At4g14850-like_plant"/>
</dbReference>
<dbReference type="PROSITE" id="PS51375">
    <property type="entry name" value="PPR"/>
    <property type="match status" value="3"/>
</dbReference>
<dbReference type="Gene3D" id="1.25.40.10">
    <property type="entry name" value="Tetratricopeptide repeat domain"/>
    <property type="match status" value="3"/>
</dbReference>
<evidence type="ECO:0000313" key="3">
    <source>
        <dbReference type="EMBL" id="OMO90135.1"/>
    </source>
</evidence>
<sequence>MKMRSEGIEPNGFTFVAVLSACIRVLELELGFQVHSSVIKMGFLDSVFVTNALMGLYGKFNGGLGLVLNLFEEMRQRDVASWNTVISSLVKEGMYEKAFEFFRSMQEIGPLKADYFTISAILSGCEGSIDLMKGKEVHAHAIRVGLEGNLSVNNALIGFYTKCGSVSDVVTLFESMPIRDVITWTEMITAYMEFGLVDLAVEVFNKMPEKNCVSYNALMAGFCRNGEGLKAVKLFIRMVEEGLELTDFSLSSVINASALLDMCMRCGRIADAEKMFNMWPSEQDSSVVCTSMLCGYARNGQPDEAISFFP</sequence>
<comment type="caution">
    <text evidence="3">The sequence shown here is derived from an EMBL/GenBank/DDBJ whole genome shotgun (WGS) entry which is preliminary data.</text>
</comment>
<evidence type="ECO:0000313" key="4">
    <source>
        <dbReference type="Proteomes" id="UP000187203"/>
    </source>
</evidence>
<feature type="repeat" description="PPR" evidence="2">
    <location>
        <begin position="78"/>
        <end position="112"/>
    </location>
</feature>
<dbReference type="Pfam" id="PF01535">
    <property type="entry name" value="PPR"/>
    <property type="match status" value="3"/>
</dbReference>
<dbReference type="AlphaFoldDB" id="A0A1R3J5K4"/>
<keyword evidence="1" id="KW-0677">Repeat</keyword>
<name>A0A1R3J5K4_9ROSI</name>
<dbReference type="GO" id="GO:0003723">
    <property type="term" value="F:RNA binding"/>
    <property type="evidence" value="ECO:0007669"/>
    <property type="project" value="InterPro"/>
</dbReference>
<keyword evidence="4" id="KW-1185">Reference proteome</keyword>
<evidence type="ECO:0008006" key="5">
    <source>
        <dbReference type="Google" id="ProtNLM"/>
    </source>
</evidence>
<dbReference type="GO" id="GO:0009451">
    <property type="term" value="P:RNA modification"/>
    <property type="evidence" value="ECO:0007669"/>
    <property type="project" value="InterPro"/>
</dbReference>
<gene>
    <name evidence="3" type="ORF">COLO4_19329</name>
</gene>
<dbReference type="OrthoDB" id="745501at2759"/>
<dbReference type="InterPro" id="IPR011990">
    <property type="entry name" value="TPR-like_helical_dom_sf"/>
</dbReference>
<accession>A0A1R3J5K4</accession>
<dbReference type="PANTHER" id="PTHR47926">
    <property type="entry name" value="PENTATRICOPEPTIDE REPEAT-CONTAINING PROTEIN"/>
    <property type="match status" value="1"/>
</dbReference>
<evidence type="ECO:0000256" key="1">
    <source>
        <dbReference type="ARBA" id="ARBA00022737"/>
    </source>
</evidence>
<protein>
    <recommendedName>
        <fullName evidence="5">Pentatricopeptide repeat-containing protein</fullName>
    </recommendedName>
</protein>
<proteinExistence type="predicted"/>
<dbReference type="STRING" id="93759.A0A1R3J5K4"/>
<dbReference type="Proteomes" id="UP000187203">
    <property type="component" value="Unassembled WGS sequence"/>
</dbReference>
<dbReference type="Pfam" id="PF13812">
    <property type="entry name" value="PPR_3"/>
    <property type="match status" value="1"/>
</dbReference>
<reference evidence="4" key="1">
    <citation type="submission" date="2013-09" db="EMBL/GenBank/DDBJ databases">
        <title>Corchorus olitorius genome sequencing.</title>
        <authorList>
            <person name="Alam M."/>
            <person name="Haque M.S."/>
            <person name="Islam M.S."/>
            <person name="Emdad E.M."/>
            <person name="Islam M.M."/>
            <person name="Ahmed B."/>
            <person name="Halim A."/>
            <person name="Hossen Q.M.M."/>
            <person name="Hossain M.Z."/>
            <person name="Ahmed R."/>
            <person name="Khan M.M."/>
            <person name="Islam R."/>
            <person name="Rashid M.M."/>
            <person name="Khan S.A."/>
            <person name="Rahman M.S."/>
            <person name="Alam M."/>
            <person name="Yahiya A.S."/>
            <person name="Khan M.S."/>
            <person name="Azam M.S."/>
            <person name="Haque T."/>
            <person name="Lashkar M.Z.H."/>
            <person name="Akhand A.I."/>
            <person name="Morshed G."/>
            <person name="Roy S."/>
            <person name="Uddin K.S."/>
            <person name="Rabeya T."/>
            <person name="Hossain A.S."/>
            <person name="Chowdhury A."/>
            <person name="Snigdha A.R."/>
            <person name="Mortoza M.S."/>
            <person name="Matin S.A."/>
            <person name="Hoque S.M.E."/>
            <person name="Islam M.K."/>
            <person name="Roy D.K."/>
            <person name="Haider R."/>
            <person name="Moosa M.M."/>
            <person name="Elias S.M."/>
            <person name="Hasan A.M."/>
            <person name="Jahan S."/>
            <person name="Shafiuddin M."/>
            <person name="Mahmood N."/>
            <person name="Shommy N.S."/>
        </authorList>
    </citation>
    <scope>NUCLEOTIDE SEQUENCE [LARGE SCALE GENOMIC DNA]</scope>
    <source>
        <strain evidence="4">cv. O-4</strain>
    </source>
</reference>
<dbReference type="PROSITE" id="PS51257">
    <property type="entry name" value="PROKAR_LIPOPROTEIN"/>
    <property type="match status" value="1"/>
</dbReference>
<dbReference type="SUPFAM" id="SSF81901">
    <property type="entry name" value="HCP-like"/>
    <property type="match status" value="1"/>
</dbReference>
<dbReference type="NCBIfam" id="TIGR00756">
    <property type="entry name" value="PPR"/>
    <property type="match status" value="4"/>
</dbReference>
<dbReference type="EMBL" id="AWUE01016593">
    <property type="protein sequence ID" value="OMO90135.1"/>
    <property type="molecule type" value="Genomic_DNA"/>
</dbReference>
<dbReference type="InterPro" id="IPR002885">
    <property type="entry name" value="PPR_rpt"/>
</dbReference>
<dbReference type="Pfam" id="PF13041">
    <property type="entry name" value="PPR_2"/>
    <property type="match status" value="2"/>
</dbReference>
<organism evidence="3 4">
    <name type="scientific">Corchorus olitorius</name>
    <dbReference type="NCBI Taxonomy" id="93759"/>
    <lineage>
        <taxon>Eukaryota</taxon>
        <taxon>Viridiplantae</taxon>
        <taxon>Streptophyta</taxon>
        <taxon>Embryophyta</taxon>
        <taxon>Tracheophyta</taxon>
        <taxon>Spermatophyta</taxon>
        <taxon>Magnoliopsida</taxon>
        <taxon>eudicotyledons</taxon>
        <taxon>Gunneridae</taxon>
        <taxon>Pentapetalae</taxon>
        <taxon>rosids</taxon>
        <taxon>malvids</taxon>
        <taxon>Malvales</taxon>
        <taxon>Malvaceae</taxon>
        <taxon>Grewioideae</taxon>
        <taxon>Apeibeae</taxon>
        <taxon>Corchorus</taxon>
    </lineage>
</organism>